<dbReference type="PRINTS" id="PR00260">
    <property type="entry name" value="CHEMTRNSDUCR"/>
</dbReference>
<dbReference type="EMBL" id="AP025730">
    <property type="protein sequence ID" value="BDI08069.1"/>
    <property type="molecule type" value="Genomic_DNA"/>
</dbReference>
<keyword evidence="4" id="KW-0812">Transmembrane</keyword>
<dbReference type="SUPFAM" id="SSF58104">
    <property type="entry name" value="Methyl-accepting chemotaxis protein (MCP) signaling domain"/>
    <property type="match status" value="1"/>
</dbReference>
<evidence type="ECO:0000256" key="4">
    <source>
        <dbReference type="SAM" id="Phobius"/>
    </source>
</evidence>
<dbReference type="SMART" id="SM00283">
    <property type="entry name" value="MA"/>
    <property type="match status" value="1"/>
</dbReference>
<dbReference type="InterPro" id="IPR004090">
    <property type="entry name" value="Chemotax_Me-accpt_rcpt"/>
</dbReference>
<evidence type="ECO:0000313" key="6">
    <source>
        <dbReference type="EMBL" id="BDI08069.1"/>
    </source>
</evidence>
<dbReference type="InterPro" id="IPR004089">
    <property type="entry name" value="MCPsignal_dom"/>
</dbReference>
<reference evidence="6" key="1">
    <citation type="submission" date="2022-04" db="EMBL/GenBank/DDBJ databases">
        <title>Whole genome sequence of Sphaerotilus sp. FB-5.</title>
        <authorList>
            <person name="Takeda M."/>
            <person name="Narihara S."/>
            <person name="Akimoto M."/>
            <person name="Akimoto R."/>
            <person name="Nishiyashiki S."/>
            <person name="Murakami T."/>
        </authorList>
    </citation>
    <scope>NUCLEOTIDE SEQUENCE</scope>
    <source>
        <strain evidence="6">FB-5</strain>
    </source>
</reference>
<organism evidence="6 7">
    <name type="scientific">Sphaerotilus microaerophilus</name>
    <dbReference type="NCBI Taxonomy" id="2914710"/>
    <lineage>
        <taxon>Bacteria</taxon>
        <taxon>Pseudomonadati</taxon>
        <taxon>Pseudomonadota</taxon>
        <taxon>Betaproteobacteria</taxon>
        <taxon>Burkholderiales</taxon>
        <taxon>Sphaerotilaceae</taxon>
        <taxon>Sphaerotilus</taxon>
    </lineage>
</organism>
<dbReference type="CDD" id="cd11386">
    <property type="entry name" value="MCP_signal"/>
    <property type="match status" value="1"/>
</dbReference>
<keyword evidence="3" id="KW-0175">Coiled coil</keyword>
<name>A0ABM7YTR8_9BURK</name>
<proteinExistence type="inferred from homology"/>
<dbReference type="Pfam" id="PF00015">
    <property type="entry name" value="MCPsignal"/>
    <property type="match status" value="1"/>
</dbReference>
<keyword evidence="7" id="KW-1185">Reference proteome</keyword>
<keyword evidence="1" id="KW-0488">Methylation</keyword>
<evidence type="ECO:0000256" key="2">
    <source>
        <dbReference type="ARBA" id="ARBA00029447"/>
    </source>
</evidence>
<comment type="similarity">
    <text evidence="2">Belongs to the methyl-accepting chemotaxis (MCP) protein family.</text>
</comment>
<keyword evidence="4" id="KW-1133">Transmembrane helix</keyword>
<evidence type="ECO:0000256" key="1">
    <source>
        <dbReference type="ARBA" id="ARBA00022481"/>
    </source>
</evidence>
<evidence type="ECO:0000256" key="3">
    <source>
        <dbReference type="SAM" id="Coils"/>
    </source>
</evidence>
<dbReference type="Proteomes" id="UP001057498">
    <property type="component" value="Chromosome"/>
</dbReference>
<feature type="domain" description="Methyl-accepting transducer" evidence="5">
    <location>
        <begin position="391"/>
        <end position="638"/>
    </location>
</feature>
<gene>
    <name evidence="6" type="ORF">CATMQ487_50390</name>
</gene>
<protein>
    <recommendedName>
        <fullName evidence="5">Methyl-accepting transducer domain-containing protein</fullName>
    </recommendedName>
</protein>
<dbReference type="InterPro" id="IPR051310">
    <property type="entry name" value="MCP_chemotaxis"/>
</dbReference>
<feature type="transmembrane region" description="Helical" evidence="4">
    <location>
        <begin position="312"/>
        <end position="331"/>
    </location>
</feature>
<dbReference type="Gene3D" id="1.10.287.950">
    <property type="entry name" value="Methyl-accepting chemotaxis protein"/>
    <property type="match status" value="1"/>
</dbReference>
<accession>A0ABM7YTR8</accession>
<evidence type="ECO:0000259" key="5">
    <source>
        <dbReference type="SMART" id="SM00283"/>
    </source>
</evidence>
<feature type="coiled-coil region" evidence="3">
    <location>
        <begin position="613"/>
        <end position="640"/>
    </location>
</feature>
<evidence type="ECO:0000313" key="7">
    <source>
        <dbReference type="Proteomes" id="UP001057498"/>
    </source>
</evidence>
<keyword evidence="4" id="KW-0472">Membrane</keyword>
<dbReference type="PANTHER" id="PTHR43531:SF14">
    <property type="entry name" value="METHYL-ACCEPTING CHEMOTAXIS PROTEIN I-RELATED"/>
    <property type="match status" value="1"/>
</dbReference>
<sequence length="643" mass="67456">MTIGQRFVMLVLLCGLAIGVPAAMQTLTAWGELRSVQREAEGLAPTRSLLEVVRLAQQHRGLTSAWLSGDESQAGVRSAKAAEVERAMAAFEAQLQSAGAGGTAVGKDWQQAATAFRSLVKEVQARQVDAPTATRKHTAAITAMLDTLDEVLGHWGLILDDDPAGYYTVAGALQETPRMIEVLGQMRARGAGLLAVGGVPAPIEKARFEALSSGLTLQFQRVSSQLNRSVESHQGERQALSAAVTKLDELGREGIAYGRRHVLEPQTLSLASATWFSEITRTIEGMYAEQARLIATLQADLAEREVGKRNSLLLMFGLIVLLFGSAIGVAVGTGRWIHRQLGAEPAELREAASHVAAGDLAVALHLRPGDEHSVMATMARMQAALSDVVGAVRDNASQVATASAQIALGNQDLAGRTESQASGLQETTASMEQLRSTIGHSADSARQASALAQSASEVASRGGSSVAALASTMQEIQTSSRRIAEIIATIDGIAFQTNILALNAAVEAARAGEQGRGFAVVAGEVRALAQRSSSAAREIRTLISASVESVEQGSREGADAAATMQQVVESIQRVSALISEVSDAANAQAQGVSQVGDAIAHVDESTQQNAALVEESAAAAESLRRQAEELQRSVSAFRTARAV</sequence>
<dbReference type="PANTHER" id="PTHR43531">
    <property type="entry name" value="PROTEIN ICFG"/>
    <property type="match status" value="1"/>
</dbReference>